<sequence>MPQDYTRLGIWLVVQDPAEEVNVCVLHGLWFEEVMRHRLHACLPELGLHALDDAGHVLEHKLAPGFEPRQCLEQGFALVPYTAADINQLEPCVALEHLLPQTLCNREGLSPPLGVVAGDAGLHHLVKGIQEGLVRDQPVDEVLFGAQRVLAGPCEGVLRRSAPRLSQITGLKVDVAGGVSQIKTSTHKGKQTHGLRPVAPQRRDGQNSRHHQRPQNPDDKQGISMRGRPKLLARELLLSGAVDEIEDAHGLLEGRGELLAGLQYLPSLLVGSRRLSGKEIRNLRDGSSESSEIHGCRIVVISKLRQGDLLAEEPKGLVGDAGRGGQHTMRGHGRVQTRRGPGLAGGRLVVVDDGSDAVSLVPSEKVTVTDSRWAWLTMDTSRFS</sequence>
<dbReference type="VEuPathDB" id="FungiDB:ASPVEDRAFT_890120"/>
<reference evidence="3" key="1">
    <citation type="journal article" date="2017" name="Genome Biol.">
        <title>Comparative genomics reveals high biological diversity and specific adaptations in the industrially and medically important fungal genus Aspergillus.</title>
        <authorList>
            <person name="de Vries R.P."/>
            <person name="Riley R."/>
            <person name="Wiebenga A."/>
            <person name="Aguilar-Osorio G."/>
            <person name="Amillis S."/>
            <person name="Uchima C.A."/>
            <person name="Anderluh G."/>
            <person name="Asadollahi M."/>
            <person name="Askin M."/>
            <person name="Barry K."/>
            <person name="Battaglia E."/>
            <person name="Bayram O."/>
            <person name="Benocci T."/>
            <person name="Braus-Stromeyer S.A."/>
            <person name="Caldana C."/>
            <person name="Canovas D."/>
            <person name="Cerqueira G.C."/>
            <person name="Chen F."/>
            <person name="Chen W."/>
            <person name="Choi C."/>
            <person name="Clum A."/>
            <person name="Dos Santos R.A."/>
            <person name="Damasio A.R."/>
            <person name="Diallinas G."/>
            <person name="Emri T."/>
            <person name="Fekete E."/>
            <person name="Flipphi M."/>
            <person name="Freyberg S."/>
            <person name="Gallo A."/>
            <person name="Gournas C."/>
            <person name="Habgood R."/>
            <person name="Hainaut M."/>
            <person name="Harispe M.L."/>
            <person name="Henrissat B."/>
            <person name="Hilden K.S."/>
            <person name="Hope R."/>
            <person name="Hossain A."/>
            <person name="Karabika E."/>
            <person name="Karaffa L."/>
            <person name="Karanyi Z."/>
            <person name="Krasevec N."/>
            <person name="Kuo A."/>
            <person name="Kusch H."/>
            <person name="LaButti K."/>
            <person name="Lagendijk E.L."/>
            <person name="Lapidus A."/>
            <person name="Levasseur A."/>
            <person name="Lindquist E."/>
            <person name="Lipzen A."/>
            <person name="Logrieco A.F."/>
            <person name="MacCabe A."/>
            <person name="Maekelae M.R."/>
            <person name="Malavazi I."/>
            <person name="Melin P."/>
            <person name="Meyer V."/>
            <person name="Mielnichuk N."/>
            <person name="Miskei M."/>
            <person name="Molnar A.P."/>
            <person name="Mule G."/>
            <person name="Ngan C.Y."/>
            <person name="Orejas M."/>
            <person name="Orosz E."/>
            <person name="Ouedraogo J.P."/>
            <person name="Overkamp K.M."/>
            <person name="Park H.-S."/>
            <person name="Perrone G."/>
            <person name="Piumi F."/>
            <person name="Punt P.J."/>
            <person name="Ram A.F."/>
            <person name="Ramon A."/>
            <person name="Rauscher S."/>
            <person name="Record E."/>
            <person name="Riano-Pachon D.M."/>
            <person name="Robert V."/>
            <person name="Roehrig J."/>
            <person name="Ruller R."/>
            <person name="Salamov A."/>
            <person name="Salih N.S."/>
            <person name="Samson R.A."/>
            <person name="Sandor E."/>
            <person name="Sanguinetti M."/>
            <person name="Schuetze T."/>
            <person name="Sepcic K."/>
            <person name="Shelest E."/>
            <person name="Sherlock G."/>
            <person name="Sophianopoulou V."/>
            <person name="Squina F.M."/>
            <person name="Sun H."/>
            <person name="Susca A."/>
            <person name="Todd R.B."/>
            <person name="Tsang A."/>
            <person name="Unkles S.E."/>
            <person name="van de Wiele N."/>
            <person name="van Rossen-Uffink D."/>
            <person name="Oliveira J.V."/>
            <person name="Vesth T.C."/>
            <person name="Visser J."/>
            <person name="Yu J.-H."/>
            <person name="Zhou M."/>
            <person name="Andersen M.R."/>
            <person name="Archer D.B."/>
            <person name="Baker S.E."/>
            <person name="Benoit I."/>
            <person name="Brakhage A.A."/>
            <person name="Braus G.H."/>
            <person name="Fischer R."/>
            <person name="Frisvad J.C."/>
            <person name="Goldman G.H."/>
            <person name="Houbraken J."/>
            <person name="Oakley B."/>
            <person name="Pocsi I."/>
            <person name="Scazzocchio C."/>
            <person name="Seiboth B."/>
            <person name="vanKuyk P.A."/>
            <person name="Wortman J."/>
            <person name="Dyer P.S."/>
            <person name="Grigoriev I.V."/>
        </authorList>
    </citation>
    <scope>NUCLEOTIDE SEQUENCE [LARGE SCALE GENOMIC DNA]</scope>
    <source>
        <strain evidence="3">CBS 583.65</strain>
    </source>
</reference>
<keyword evidence="3" id="KW-1185">Reference proteome</keyword>
<gene>
    <name evidence="2" type="ORF">ASPVEDRAFT_890120</name>
</gene>
<feature type="region of interest" description="Disordered" evidence="1">
    <location>
        <begin position="182"/>
        <end position="225"/>
    </location>
</feature>
<accession>A0A1L9PPG9</accession>
<evidence type="ECO:0000313" key="3">
    <source>
        <dbReference type="Proteomes" id="UP000184073"/>
    </source>
</evidence>
<name>A0A1L9PPG9_ASPVE</name>
<evidence type="ECO:0000256" key="1">
    <source>
        <dbReference type="SAM" id="MobiDB-lite"/>
    </source>
</evidence>
<proteinExistence type="predicted"/>
<feature type="region of interest" description="Disordered" evidence="1">
    <location>
        <begin position="316"/>
        <end position="338"/>
    </location>
</feature>
<organism evidence="2 3">
    <name type="scientific">Aspergillus versicolor CBS 583.65</name>
    <dbReference type="NCBI Taxonomy" id="1036611"/>
    <lineage>
        <taxon>Eukaryota</taxon>
        <taxon>Fungi</taxon>
        <taxon>Dikarya</taxon>
        <taxon>Ascomycota</taxon>
        <taxon>Pezizomycotina</taxon>
        <taxon>Eurotiomycetes</taxon>
        <taxon>Eurotiomycetidae</taxon>
        <taxon>Eurotiales</taxon>
        <taxon>Aspergillaceae</taxon>
        <taxon>Aspergillus</taxon>
        <taxon>Aspergillus subgen. Nidulantes</taxon>
    </lineage>
</organism>
<evidence type="ECO:0000313" key="2">
    <source>
        <dbReference type="EMBL" id="OJJ03393.1"/>
    </source>
</evidence>
<protein>
    <submittedName>
        <fullName evidence="2">Uncharacterized protein</fullName>
    </submittedName>
</protein>
<dbReference type="AlphaFoldDB" id="A0A1L9PPG9"/>
<dbReference type="GeneID" id="63733991"/>
<dbReference type="Proteomes" id="UP000184073">
    <property type="component" value="Unassembled WGS sequence"/>
</dbReference>
<dbReference type="EMBL" id="KV878130">
    <property type="protein sequence ID" value="OJJ03393.1"/>
    <property type="molecule type" value="Genomic_DNA"/>
</dbReference>
<dbReference type="RefSeq" id="XP_040669155.1">
    <property type="nucleotide sequence ID" value="XM_040818480.1"/>
</dbReference>